<reference evidence="3" key="2">
    <citation type="submission" date="2015-01" db="EMBL/GenBank/DDBJ databases">
        <title>Evolutionary Origins and Diversification of the Mycorrhizal Mutualists.</title>
        <authorList>
            <consortium name="DOE Joint Genome Institute"/>
            <consortium name="Mycorrhizal Genomics Consortium"/>
            <person name="Kohler A."/>
            <person name="Kuo A."/>
            <person name="Nagy L.G."/>
            <person name="Floudas D."/>
            <person name="Copeland A."/>
            <person name="Barry K.W."/>
            <person name="Cichocki N."/>
            <person name="Veneault-Fourrey C."/>
            <person name="LaButti K."/>
            <person name="Lindquist E.A."/>
            <person name="Lipzen A."/>
            <person name="Lundell T."/>
            <person name="Morin E."/>
            <person name="Murat C."/>
            <person name="Riley R."/>
            <person name="Ohm R."/>
            <person name="Sun H."/>
            <person name="Tunlid A."/>
            <person name="Henrissat B."/>
            <person name="Grigoriev I.V."/>
            <person name="Hibbett D.S."/>
            <person name="Martin F."/>
        </authorList>
    </citation>
    <scope>NUCLEOTIDE SEQUENCE [LARGE SCALE GENOMIC DNA]</scope>
    <source>
        <strain evidence="3">Ve08.2h10</strain>
    </source>
</reference>
<keyword evidence="3" id="KW-1185">Reference proteome</keyword>
<name>A0A0D0E5E8_9AGAM</name>
<evidence type="ECO:0000313" key="2">
    <source>
        <dbReference type="EMBL" id="KIK99851.1"/>
    </source>
</evidence>
<organism evidence="2 3">
    <name type="scientific">Paxillus rubicundulus Ve08.2h10</name>
    <dbReference type="NCBI Taxonomy" id="930991"/>
    <lineage>
        <taxon>Eukaryota</taxon>
        <taxon>Fungi</taxon>
        <taxon>Dikarya</taxon>
        <taxon>Basidiomycota</taxon>
        <taxon>Agaricomycotina</taxon>
        <taxon>Agaricomycetes</taxon>
        <taxon>Agaricomycetidae</taxon>
        <taxon>Boletales</taxon>
        <taxon>Paxilineae</taxon>
        <taxon>Paxillaceae</taxon>
        <taxon>Paxillus</taxon>
    </lineage>
</organism>
<dbReference type="Proteomes" id="UP000054538">
    <property type="component" value="Unassembled WGS sequence"/>
</dbReference>
<proteinExistence type="predicted"/>
<accession>A0A0D0E5E8</accession>
<dbReference type="HOGENOM" id="CLU_3087892_0_0_1"/>
<evidence type="ECO:0000256" key="1">
    <source>
        <dbReference type="SAM" id="MobiDB-lite"/>
    </source>
</evidence>
<dbReference type="EMBL" id="KN824848">
    <property type="protein sequence ID" value="KIK99851.1"/>
    <property type="molecule type" value="Genomic_DNA"/>
</dbReference>
<feature type="region of interest" description="Disordered" evidence="1">
    <location>
        <begin position="27"/>
        <end position="52"/>
    </location>
</feature>
<dbReference type="InParanoid" id="A0A0D0E5E8"/>
<sequence>MTEATQAKTGLATPVSSRASRCLRNPLVAGAHGAPHLGPTASSLVDSDRQQQ</sequence>
<dbReference type="AlphaFoldDB" id="A0A0D0E5E8"/>
<protein>
    <submittedName>
        <fullName evidence="2">Uncharacterized protein</fullName>
    </submittedName>
</protein>
<reference evidence="2 3" key="1">
    <citation type="submission" date="2014-04" db="EMBL/GenBank/DDBJ databases">
        <authorList>
            <consortium name="DOE Joint Genome Institute"/>
            <person name="Kuo A."/>
            <person name="Kohler A."/>
            <person name="Jargeat P."/>
            <person name="Nagy L.G."/>
            <person name="Floudas D."/>
            <person name="Copeland A."/>
            <person name="Barry K.W."/>
            <person name="Cichocki N."/>
            <person name="Veneault-Fourrey C."/>
            <person name="LaButti K."/>
            <person name="Lindquist E.A."/>
            <person name="Lipzen A."/>
            <person name="Lundell T."/>
            <person name="Morin E."/>
            <person name="Murat C."/>
            <person name="Sun H."/>
            <person name="Tunlid A."/>
            <person name="Henrissat B."/>
            <person name="Grigoriev I.V."/>
            <person name="Hibbett D.S."/>
            <person name="Martin F."/>
            <person name="Nordberg H.P."/>
            <person name="Cantor M.N."/>
            <person name="Hua S.X."/>
        </authorList>
    </citation>
    <scope>NUCLEOTIDE SEQUENCE [LARGE SCALE GENOMIC DNA]</scope>
    <source>
        <strain evidence="2 3">Ve08.2h10</strain>
    </source>
</reference>
<gene>
    <name evidence="2" type="ORF">PAXRUDRAFT_822304</name>
</gene>
<evidence type="ECO:0000313" key="3">
    <source>
        <dbReference type="Proteomes" id="UP000054538"/>
    </source>
</evidence>